<dbReference type="KEGG" id="arev:RVR_7687"/>
<evidence type="ECO:0000313" key="3">
    <source>
        <dbReference type="Proteomes" id="UP000595703"/>
    </source>
</evidence>
<dbReference type="Proteomes" id="UP000595703">
    <property type="component" value="Chromosome"/>
</dbReference>
<sequence length="69" mass="7484">MPDVRRGAGAVTAWCTPGQHDMSDRDMTLLTWEDMPDGGAIPIYGCPPHVREQGLVPRIASGRRGTPPK</sequence>
<dbReference type="EMBL" id="AP018365">
    <property type="protein sequence ID" value="BBB00612.1"/>
    <property type="molecule type" value="Genomic_DNA"/>
</dbReference>
<reference evidence="1 3" key="4">
    <citation type="journal article" date="2020" name="Sci. Rep.">
        <title>beta-carboline chemical signals induce reveromycin production through a LuxR family regulator in Streptomyces sp. SN-593.</title>
        <authorList>
            <person name="Panthee S."/>
            <person name="Kito N."/>
            <person name="Hayashi T."/>
            <person name="Shimizu T."/>
            <person name="Ishikawa J."/>
            <person name="Hamamoto H."/>
            <person name="Osada H."/>
            <person name="Takahashi S."/>
        </authorList>
    </citation>
    <scope>NUCLEOTIDE SEQUENCE [LARGE SCALE GENOMIC DNA]</scope>
    <source>
        <strain evidence="1 3">SN-593</strain>
    </source>
</reference>
<accession>A0A7U3VRB9</accession>
<gene>
    <name evidence="2" type="ORF">RVR_10558</name>
    <name evidence="1" type="ORF">RVR_7687</name>
</gene>
<reference evidence="1 3" key="2">
    <citation type="journal article" date="2011" name="J. Antibiot.">
        <title>Furaquinocins I and J: novel polyketide isoprenoid hybrid compounds from Streptomyces reveromyceticus SN-593.</title>
        <authorList>
            <person name="Panthee S."/>
            <person name="Takahashi S."/>
            <person name="Takagi H."/>
            <person name="Nogawa T."/>
            <person name="Oowada E."/>
            <person name="Uramoto M."/>
            <person name="Osada H."/>
        </authorList>
    </citation>
    <scope>NUCLEOTIDE SEQUENCE [LARGE SCALE GENOMIC DNA]</scope>
    <source>
        <strain evidence="1 3">SN-593</strain>
    </source>
</reference>
<dbReference type="AlphaFoldDB" id="A0A7U3VRB9"/>
<dbReference type="RefSeq" id="WP_202236537.1">
    <property type="nucleotide sequence ID" value="NZ_AP018365.1"/>
</dbReference>
<keyword evidence="3" id="KW-1185">Reference proteome</keyword>
<organism evidence="1 3">
    <name type="scientific">Actinacidiphila reveromycinica</name>
    <dbReference type="NCBI Taxonomy" id="659352"/>
    <lineage>
        <taxon>Bacteria</taxon>
        <taxon>Bacillati</taxon>
        <taxon>Actinomycetota</taxon>
        <taxon>Actinomycetes</taxon>
        <taxon>Kitasatosporales</taxon>
        <taxon>Streptomycetaceae</taxon>
        <taxon>Actinacidiphila</taxon>
    </lineage>
</organism>
<dbReference type="KEGG" id="arev:RVR_10558"/>
<evidence type="ECO:0000313" key="1">
    <source>
        <dbReference type="EMBL" id="BBB00559.1"/>
    </source>
</evidence>
<reference evidence="1 3" key="3">
    <citation type="journal article" date="2011" name="Nat. Chem. Biol.">
        <title>Reveromycin A biosynthesis uses RevG and RevJ for stereospecific spiroacetal formation.</title>
        <authorList>
            <person name="Takahashi S."/>
            <person name="Toyoda A."/>
            <person name="Sekiyama Y."/>
            <person name="Takagi H."/>
            <person name="Nogawa T."/>
            <person name="Uramoto M."/>
            <person name="Suzuki R."/>
            <person name="Koshino H."/>
            <person name="Kumano T."/>
            <person name="Panthee S."/>
            <person name="Dairi T."/>
            <person name="Ishikawa J."/>
            <person name="Ikeda H."/>
            <person name="Sakaki Y."/>
            <person name="Osada H."/>
        </authorList>
    </citation>
    <scope>NUCLEOTIDE SEQUENCE [LARGE SCALE GENOMIC DNA]</scope>
    <source>
        <strain evidence="1 3">SN-593</strain>
    </source>
</reference>
<protein>
    <submittedName>
        <fullName evidence="1">Uncharacterized protein</fullName>
    </submittedName>
</protein>
<dbReference type="EMBL" id="AP018365">
    <property type="protein sequence ID" value="BBB00559.1"/>
    <property type="molecule type" value="Genomic_DNA"/>
</dbReference>
<proteinExistence type="predicted"/>
<reference evidence="1 3" key="1">
    <citation type="journal article" date="2010" name="J. Bacteriol.">
        <title>Biochemical characterization of a novel indole prenyltransferase from Streptomyces sp. SN-593.</title>
        <authorList>
            <person name="Takahashi S."/>
            <person name="Takagi H."/>
            <person name="Toyoda A."/>
            <person name="Uramoto M."/>
            <person name="Nogawa T."/>
            <person name="Ueki M."/>
            <person name="Sakaki Y."/>
            <person name="Osada H."/>
        </authorList>
    </citation>
    <scope>NUCLEOTIDE SEQUENCE [LARGE SCALE GENOMIC DNA]</scope>
    <source>
        <strain evidence="1 3">SN-593</strain>
    </source>
</reference>
<name>A0A7U3VRB9_9ACTN</name>
<evidence type="ECO:0000313" key="2">
    <source>
        <dbReference type="EMBL" id="BBB00612.1"/>
    </source>
</evidence>